<reference evidence="14 15" key="1">
    <citation type="journal article" date="2013" name="BMC Genomics">
        <title>The miniature genome of a carnivorous plant Genlisea aurea contains a low number of genes and short non-coding sequences.</title>
        <authorList>
            <person name="Leushkin E.V."/>
            <person name="Sutormin R.A."/>
            <person name="Nabieva E.R."/>
            <person name="Penin A.A."/>
            <person name="Kondrashov A.S."/>
            <person name="Logacheva M.D."/>
        </authorList>
    </citation>
    <scope>NUCLEOTIDE SEQUENCE [LARGE SCALE GENOMIC DNA]</scope>
</reference>
<keyword evidence="3" id="KW-0554">One-carbon metabolism</keyword>
<evidence type="ECO:0000256" key="3">
    <source>
        <dbReference type="ARBA" id="ARBA00022563"/>
    </source>
</evidence>
<dbReference type="PANTHER" id="PTHR48099">
    <property type="entry name" value="C-1-TETRAHYDROFOLATE SYNTHASE, CYTOPLASMIC-RELATED"/>
    <property type="match status" value="1"/>
</dbReference>
<dbReference type="InterPro" id="IPR000672">
    <property type="entry name" value="THF_DH/CycHdrlase"/>
</dbReference>
<evidence type="ECO:0008006" key="16">
    <source>
        <dbReference type="Google" id="ProtNLM"/>
    </source>
</evidence>
<dbReference type="OrthoDB" id="5126881at2759"/>
<keyword evidence="6" id="KW-0560">Oxidoreductase</keyword>
<dbReference type="SUPFAM" id="SSF51735">
    <property type="entry name" value="NAD(P)-binding Rossmann-fold domains"/>
    <property type="match status" value="1"/>
</dbReference>
<evidence type="ECO:0000259" key="13">
    <source>
        <dbReference type="Pfam" id="PF02882"/>
    </source>
</evidence>
<gene>
    <name evidence="14" type="ORF">M569_06517</name>
</gene>
<comment type="function">
    <text evidence="10">Catalyzes the oxidation of 5,10-methylenetetrahydrofolate to 5,10-methenyltetrahydrofolate and then the hydrolysis of 5,10-methenyltetrahydrofolate to 10-formyltetrahydrofolate.</text>
</comment>
<comment type="subunit">
    <text evidence="2">Homodimer.</text>
</comment>
<comment type="similarity">
    <text evidence="11">Belongs to the tetrahydrofolate dehydrogenase/cyclohydrolase family.</text>
</comment>
<keyword evidence="8" id="KW-0511">Multifunctional enzyme</keyword>
<dbReference type="GO" id="GO:0005829">
    <property type="term" value="C:cytosol"/>
    <property type="evidence" value="ECO:0007669"/>
    <property type="project" value="TreeGrafter"/>
</dbReference>
<dbReference type="SUPFAM" id="SSF53223">
    <property type="entry name" value="Aminoacid dehydrogenase-like, N-terminal domain"/>
    <property type="match status" value="1"/>
</dbReference>
<keyword evidence="7" id="KW-0601">Photorespiration</keyword>
<comment type="caution">
    <text evidence="14">The sequence shown here is derived from an EMBL/GenBank/DDBJ whole genome shotgun (WGS) entry which is preliminary data.</text>
</comment>
<dbReference type="GO" id="GO:0009853">
    <property type="term" value="P:photorespiration"/>
    <property type="evidence" value="ECO:0007669"/>
    <property type="project" value="UniProtKB-KW"/>
</dbReference>
<evidence type="ECO:0000256" key="4">
    <source>
        <dbReference type="ARBA" id="ARBA00022801"/>
    </source>
</evidence>
<keyword evidence="4" id="KW-0378">Hydrolase</keyword>
<dbReference type="GO" id="GO:0035999">
    <property type="term" value="P:tetrahydrofolate interconversion"/>
    <property type="evidence" value="ECO:0007669"/>
    <property type="project" value="TreeGrafter"/>
</dbReference>
<evidence type="ECO:0000313" key="14">
    <source>
        <dbReference type="EMBL" id="EPS68256.1"/>
    </source>
</evidence>
<comment type="catalytic activity">
    <reaction evidence="9">
        <text>(6R)-5,10-methylene-5,6,7,8-tetrahydrofolate + NADP(+) = (6R)-5,10-methenyltetrahydrofolate + NADPH</text>
        <dbReference type="Rhea" id="RHEA:22812"/>
        <dbReference type="ChEBI" id="CHEBI:15636"/>
        <dbReference type="ChEBI" id="CHEBI:57455"/>
        <dbReference type="ChEBI" id="CHEBI:57783"/>
        <dbReference type="ChEBI" id="CHEBI:58349"/>
        <dbReference type="EC" id="1.5.1.5"/>
    </reaction>
</comment>
<keyword evidence="5" id="KW-0521">NADP</keyword>
<evidence type="ECO:0000256" key="2">
    <source>
        <dbReference type="ARBA" id="ARBA00011738"/>
    </source>
</evidence>
<proteinExistence type="inferred from homology"/>
<evidence type="ECO:0000256" key="5">
    <source>
        <dbReference type="ARBA" id="ARBA00022857"/>
    </source>
</evidence>
<dbReference type="InterPro" id="IPR020631">
    <property type="entry name" value="THF_DH/CycHdrlase_NAD-bd_dom"/>
</dbReference>
<dbReference type="PRINTS" id="PR00085">
    <property type="entry name" value="THFDHDRGNASE"/>
</dbReference>
<evidence type="ECO:0000256" key="6">
    <source>
        <dbReference type="ARBA" id="ARBA00023002"/>
    </source>
</evidence>
<evidence type="ECO:0000256" key="11">
    <source>
        <dbReference type="ARBA" id="ARBA00061364"/>
    </source>
</evidence>
<feature type="non-terminal residue" evidence="14">
    <location>
        <position position="316"/>
    </location>
</feature>
<dbReference type="AlphaFoldDB" id="S8CTP5"/>
<evidence type="ECO:0000256" key="9">
    <source>
        <dbReference type="ARBA" id="ARBA00052194"/>
    </source>
</evidence>
<dbReference type="GO" id="GO:0004477">
    <property type="term" value="F:methenyltetrahydrofolate cyclohydrolase activity"/>
    <property type="evidence" value="ECO:0007669"/>
    <property type="project" value="TreeGrafter"/>
</dbReference>
<evidence type="ECO:0000256" key="8">
    <source>
        <dbReference type="ARBA" id="ARBA00023268"/>
    </source>
</evidence>
<dbReference type="Pfam" id="PF02882">
    <property type="entry name" value="THF_DHG_CYH_C"/>
    <property type="match status" value="1"/>
</dbReference>
<organism evidence="14 15">
    <name type="scientific">Genlisea aurea</name>
    <dbReference type="NCBI Taxonomy" id="192259"/>
    <lineage>
        <taxon>Eukaryota</taxon>
        <taxon>Viridiplantae</taxon>
        <taxon>Streptophyta</taxon>
        <taxon>Embryophyta</taxon>
        <taxon>Tracheophyta</taxon>
        <taxon>Spermatophyta</taxon>
        <taxon>Magnoliopsida</taxon>
        <taxon>eudicotyledons</taxon>
        <taxon>Gunneridae</taxon>
        <taxon>Pentapetalae</taxon>
        <taxon>asterids</taxon>
        <taxon>lamiids</taxon>
        <taxon>Lamiales</taxon>
        <taxon>Lentibulariaceae</taxon>
        <taxon>Genlisea</taxon>
    </lineage>
</organism>
<name>S8CTP5_9LAMI</name>
<dbReference type="CDD" id="cd01080">
    <property type="entry name" value="NAD_bind_m-THF_DH_Cyclohyd"/>
    <property type="match status" value="1"/>
</dbReference>
<sequence length="316" mass="34318">MRGIVKGVSASLQPKWLKNASLIPLSPSCSFCSQIIKSPSLLSLDNTADDWPSEEVGISSTKEISNSNSFDAKILHGRTIAEGIRSRIAREVRRMKESIGQVPGLGVIFVGQRRDSQTYVRNKAIASEEAGIKFKLVTLPENCAGYEICNVIHRFNADPSIHGILVQLPLPQFLLCICPEQHLDVAHILDVVTLEKDVDGFHPLNIANLAMRGMEPLFIPCTPKGCIELLLQSDVEIMGKKAVVIGRSNIVGLPTSLLLQRHHATVTILHPFTSNPQAVAREADILISAAGVPNLVRGNWLKPGAVVVDVGTNPIE</sequence>
<dbReference type="FunFam" id="3.40.50.10860:FF:000005">
    <property type="entry name" value="C-1-tetrahydrofolate synthase, cytoplasmic, putative"/>
    <property type="match status" value="1"/>
</dbReference>
<dbReference type="Gene3D" id="3.40.50.10860">
    <property type="entry name" value="Leucine Dehydrogenase, chain A, domain 1"/>
    <property type="match status" value="1"/>
</dbReference>
<protein>
    <recommendedName>
        <fullName evidence="16">Methenyltetrahydrofolate cyclohydrolase</fullName>
    </recommendedName>
</protein>
<dbReference type="FunFam" id="3.40.50.720:FF:000006">
    <property type="entry name" value="Bifunctional protein FolD"/>
    <property type="match status" value="1"/>
</dbReference>
<evidence type="ECO:0000256" key="7">
    <source>
        <dbReference type="ARBA" id="ARBA00023238"/>
    </source>
</evidence>
<evidence type="ECO:0000313" key="15">
    <source>
        <dbReference type="Proteomes" id="UP000015453"/>
    </source>
</evidence>
<evidence type="ECO:0000259" key="12">
    <source>
        <dbReference type="Pfam" id="PF00763"/>
    </source>
</evidence>
<evidence type="ECO:0000256" key="10">
    <source>
        <dbReference type="ARBA" id="ARBA00058319"/>
    </source>
</evidence>
<evidence type="ECO:0000256" key="1">
    <source>
        <dbReference type="ARBA" id="ARBA00004777"/>
    </source>
</evidence>
<dbReference type="Pfam" id="PF00763">
    <property type="entry name" value="THF_DHG_CYH"/>
    <property type="match status" value="1"/>
</dbReference>
<dbReference type="Gene3D" id="3.40.50.720">
    <property type="entry name" value="NAD(P)-binding Rossmann-like Domain"/>
    <property type="match status" value="1"/>
</dbReference>
<comment type="pathway">
    <text evidence="1">One-carbon metabolism; tetrahydrofolate interconversion.</text>
</comment>
<feature type="domain" description="Tetrahydrofolate dehydrogenase/cyclohydrolase NAD(P)-binding" evidence="13">
    <location>
        <begin position="220"/>
        <end position="315"/>
    </location>
</feature>
<dbReference type="InterPro" id="IPR046346">
    <property type="entry name" value="Aminoacid_DH-like_N_sf"/>
</dbReference>
<feature type="domain" description="Tetrahydrofolate dehydrogenase/cyclohydrolase catalytic" evidence="12">
    <location>
        <begin position="75"/>
        <end position="199"/>
    </location>
</feature>
<dbReference type="EMBL" id="AUSU01002694">
    <property type="protein sequence ID" value="EPS68256.1"/>
    <property type="molecule type" value="Genomic_DNA"/>
</dbReference>
<dbReference type="GO" id="GO:0004488">
    <property type="term" value="F:methylenetetrahydrofolate dehydrogenase (NADP+) activity"/>
    <property type="evidence" value="ECO:0007669"/>
    <property type="project" value="UniProtKB-EC"/>
</dbReference>
<dbReference type="PANTHER" id="PTHR48099:SF10">
    <property type="entry name" value="BIFUNCTIONAL PROTEIN FOLD 1, MITOCHONDRIAL"/>
    <property type="match status" value="1"/>
</dbReference>
<dbReference type="Proteomes" id="UP000015453">
    <property type="component" value="Unassembled WGS sequence"/>
</dbReference>
<accession>S8CTP5</accession>
<dbReference type="InterPro" id="IPR036291">
    <property type="entry name" value="NAD(P)-bd_dom_sf"/>
</dbReference>
<dbReference type="InterPro" id="IPR020630">
    <property type="entry name" value="THF_DH/CycHdrlase_cat_dom"/>
</dbReference>
<keyword evidence="15" id="KW-1185">Reference proteome</keyword>